<dbReference type="GeneID" id="37029372"/>
<comment type="pathway">
    <text evidence="4">Carbohydrate biosynthesis; gluconeogenesis.</text>
</comment>
<evidence type="ECO:0000313" key="5">
    <source>
        <dbReference type="EMBL" id="PWN27477.1"/>
    </source>
</evidence>
<dbReference type="UniPathway" id="UPA00109">
    <property type="reaction ID" value="UER00189"/>
</dbReference>
<dbReference type="PANTHER" id="PTHR21139">
    <property type="entry name" value="TRIOSEPHOSPHATE ISOMERASE"/>
    <property type="match status" value="1"/>
</dbReference>
<dbReference type="InterPro" id="IPR035990">
    <property type="entry name" value="TIM_sf"/>
</dbReference>
<evidence type="ECO:0000256" key="1">
    <source>
        <dbReference type="ARBA" id="ARBA00007422"/>
    </source>
</evidence>
<accession>A0A316UQA1</accession>
<dbReference type="AlphaFoldDB" id="A0A316UQA1"/>
<evidence type="ECO:0000256" key="2">
    <source>
        <dbReference type="ARBA" id="ARBA00011738"/>
    </source>
</evidence>
<dbReference type="OrthoDB" id="6715177at2759"/>
<keyword evidence="3 4" id="KW-0413">Isomerase</keyword>
<dbReference type="InterPro" id="IPR013785">
    <property type="entry name" value="Aldolase_TIM"/>
</dbReference>
<keyword evidence="4" id="KW-0312">Gluconeogenesis</keyword>
<dbReference type="Proteomes" id="UP000245884">
    <property type="component" value="Unassembled WGS sequence"/>
</dbReference>
<dbReference type="EMBL" id="KZ819668">
    <property type="protein sequence ID" value="PWN27477.1"/>
    <property type="molecule type" value="Genomic_DNA"/>
</dbReference>
<organism evidence="5 6">
    <name type="scientific">Jaminaea rosea</name>
    <dbReference type="NCBI Taxonomy" id="1569628"/>
    <lineage>
        <taxon>Eukaryota</taxon>
        <taxon>Fungi</taxon>
        <taxon>Dikarya</taxon>
        <taxon>Basidiomycota</taxon>
        <taxon>Ustilaginomycotina</taxon>
        <taxon>Exobasidiomycetes</taxon>
        <taxon>Microstromatales</taxon>
        <taxon>Microstromatales incertae sedis</taxon>
        <taxon>Jaminaea</taxon>
    </lineage>
</organism>
<evidence type="ECO:0000313" key="6">
    <source>
        <dbReference type="Proteomes" id="UP000245884"/>
    </source>
</evidence>
<proteinExistence type="inferred from homology"/>
<name>A0A316UQA1_9BASI</name>
<evidence type="ECO:0000256" key="3">
    <source>
        <dbReference type="ARBA" id="ARBA00023235"/>
    </source>
</evidence>
<dbReference type="STRING" id="1569628.A0A316UQA1"/>
<comment type="pathway">
    <text evidence="4">Carbohydrate degradation; glycolysis; D-glyceraldehyde 3-phosphate from glycerone phosphate: step 1/1.</text>
</comment>
<dbReference type="PROSITE" id="PS51440">
    <property type="entry name" value="TIM_2"/>
    <property type="match status" value="1"/>
</dbReference>
<protein>
    <recommendedName>
        <fullName evidence="4">Triosephosphate isomerase</fullName>
        <ecNumber evidence="4">5.3.1.1</ecNumber>
    </recommendedName>
</protein>
<dbReference type="GO" id="GO:0005829">
    <property type="term" value="C:cytosol"/>
    <property type="evidence" value="ECO:0007669"/>
    <property type="project" value="TreeGrafter"/>
</dbReference>
<dbReference type="GO" id="GO:0004807">
    <property type="term" value="F:triose-phosphate isomerase activity"/>
    <property type="evidence" value="ECO:0007669"/>
    <property type="project" value="UniProtKB-EC"/>
</dbReference>
<dbReference type="Pfam" id="PF00121">
    <property type="entry name" value="TIM"/>
    <property type="match status" value="1"/>
</dbReference>
<dbReference type="CDD" id="cd00311">
    <property type="entry name" value="TIM"/>
    <property type="match status" value="1"/>
</dbReference>
<evidence type="ECO:0000256" key="4">
    <source>
        <dbReference type="RuleBase" id="RU363013"/>
    </source>
</evidence>
<dbReference type="UniPathway" id="UPA00138"/>
<dbReference type="SUPFAM" id="SSF51351">
    <property type="entry name" value="Triosephosphate isomerase (TIM)"/>
    <property type="match status" value="1"/>
</dbReference>
<reference evidence="5 6" key="1">
    <citation type="journal article" date="2018" name="Mol. Biol. Evol.">
        <title>Broad Genomic Sampling Reveals a Smut Pathogenic Ancestry of the Fungal Clade Ustilaginomycotina.</title>
        <authorList>
            <person name="Kijpornyongpan T."/>
            <person name="Mondo S.J."/>
            <person name="Barry K."/>
            <person name="Sandor L."/>
            <person name="Lee J."/>
            <person name="Lipzen A."/>
            <person name="Pangilinan J."/>
            <person name="LaButti K."/>
            <person name="Hainaut M."/>
            <person name="Henrissat B."/>
            <person name="Grigoriev I.V."/>
            <person name="Spatafora J.W."/>
            <person name="Aime M.C."/>
        </authorList>
    </citation>
    <scope>NUCLEOTIDE SEQUENCE [LARGE SCALE GENOMIC DNA]</scope>
    <source>
        <strain evidence="5 6">MCA 5214</strain>
    </source>
</reference>
<sequence length="244" mass="26019">MYFDIPKTTSYLKSVLSWLPSTTSSLAHSTRVFFLPDFVTLQESANTASGTDLIVGAQHTHQDDAGAFTGEVSPKVLAQAGAKILEMGHAERRRLYGETDKGVVTKAVGAARNGLTPLICVGEISKEGGVEKATEECWLQVKDVFSQLPKGSPVILAYEPVWAIGASQPATPSHVVAVTQALRQKCAAEVGWTGDELTILYGGSAGPGTFEKIKEGVDGLFLGRFAHDPEAFRRTVEEIGGAKE</sequence>
<dbReference type="PANTHER" id="PTHR21139:SF2">
    <property type="entry name" value="TRIOSEPHOSPHATE ISOMERASE"/>
    <property type="match status" value="1"/>
</dbReference>
<comment type="similarity">
    <text evidence="1 4">Belongs to the triosephosphate isomerase family.</text>
</comment>
<dbReference type="RefSeq" id="XP_025362089.1">
    <property type="nucleotide sequence ID" value="XM_025507549.1"/>
</dbReference>
<dbReference type="GO" id="GO:0006096">
    <property type="term" value="P:glycolytic process"/>
    <property type="evidence" value="ECO:0007669"/>
    <property type="project" value="UniProtKB-UniPathway"/>
</dbReference>
<gene>
    <name evidence="5" type="ORF">BDZ90DRAFT_246309</name>
</gene>
<keyword evidence="6" id="KW-1185">Reference proteome</keyword>
<comment type="catalytic activity">
    <reaction evidence="4">
        <text>D-glyceraldehyde 3-phosphate = dihydroxyacetone phosphate</text>
        <dbReference type="Rhea" id="RHEA:18585"/>
        <dbReference type="ChEBI" id="CHEBI:57642"/>
        <dbReference type="ChEBI" id="CHEBI:59776"/>
        <dbReference type="EC" id="5.3.1.1"/>
    </reaction>
</comment>
<dbReference type="GO" id="GO:0046166">
    <property type="term" value="P:glyceraldehyde-3-phosphate biosynthetic process"/>
    <property type="evidence" value="ECO:0007669"/>
    <property type="project" value="TreeGrafter"/>
</dbReference>
<dbReference type="EC" id="5.3.1.1" evidence="4"/>
<dbReference type="InterPro" id="IPR000652">
    <property type="entry name" value="Triosephosphate_isomerase"/>
</dbReference>
<dbReference type="GO" id="GO:0019563">
    <property type="term" value="P:glycerol catabolic process"/>
    <property type="evidence" value="ECO:0007669"/>
    <property type="project" value="TreeGrafter"/>
</dbReference>
<dbReference type="Gene3D" id="3.20.20.70">
    <property type="entry name" value="Aldolase class I"/>
    <property type="match status" value="1"/>
</dbReference>
<comment type="subunit">
    <text evidence="2">Homodimer.</text>
</comment>
<dbReference type="GO" id="GO:0006094">
    <property type="term" value="P:gluconeogenesis"/>
    <property type="evidence" value="ECO:0007669"/>
    <property type="project" value="UniProtKB-UniPathway"/>
</dbReference>
<keyword evidence="4" id="KW-0324">Glycolysis</keyword>